<dbReference type="RefSeq" id="WP_257894687.1">
    <property type="nucleotide sequence ID" value="NZ_JAIMBW010000001.1"/>
</dbReference>
<sequence length="306" mass="32793">MMLQNCLKTLAVCSLLTGATTAQAQVLTFADCGAVEEQMTTVLDAEFGIEVTQSASSVATSGLNGCRVSDLEIYVEALGVSYRAAQLEYSGRGLTEWVRGDVVLPATLDIRIDGLAVDPDRPIPDDLSWLRDVRAESIALSATWREATQRLQILPLRIDLGDRNIVTVTLDGRAVGWQAHNTPTPDFGITELALDVEFNGLFEQAIAPPIVQNGNDLSPDSMAVLAAMADGLLVYAPPRLVSAEARFAMVDFLRSLPTPRGNLGLGLTNDAPISLERIAIDLRTGVPFATAVPDTLTIDASWDSLN</sequence>
<reference evidence="2 3" key="1">
    <citation type="submission" date="2021-07" db="EMBL/GenBank/DDBJ databases">
        <title>Karlodiniumbacter phycospheric gen. nov., sp. nov., a phycosphere bacterium isolated from karlodinium veneficum.</title>
        <authorList>
            <person name="Peng Y."/>
            <person name="Jiang L."/>
            <person name="Lee J."/>
        </authorList>
    </citation>
    <scope>NUCLEOTIDE SEQUENCE</scope>
    <source>
        <strain evidence="2 3">N5</strain>
    </source>
</reference>
<evidence type="ECO:0000313" key="2">
    <source>
        <dbReference type="EMBL" id="QXL87837.1"/>
    </source>
</evidence>
<accession>A0A975TUN5</accession>
<evidence type="ECO:0008006" key="4">
    <source>
        <dbReference type="Google" id="ProtNLM"/>
    </source>
</evidence>
<gene>
    <name evidence="2" type="ORF">KUL25_20955</name>
</gene>
<feature type="chain" id="PRO_5036995369" description="DUF2125 domain-containing protein" evidence="1">
    <location>
        <begin position="25"/>
        <end position="306"/>
    </location>
</feature>
<dbReference type="EMBL" id="JAIMBW010000001">
    <property type="protein sequence ID" value="MBY4895240.1"/>
    <property type="molecule type" value="Genomic_DNA"/>
</dbReference>
<dbReference type="EMBL" id="CP078073">
    <property type="protein sequence ID" value="QXL87837.1"/>
    <property type="molecule type" value="Genomic_DNA"/>
</dbReference>
<keyword evidence="3" id="KW-1185">Reference proteome</keyword>
<feature type="signal peptide" evidence="1">
    <location>
        <begin position="1"/>
        <end position="24"/>
    </location>
</feature>
<dbReference type="AlphaFoldDB" id="A0A975TUN5"/>
<evidence type="ECO:0000313" key="3">
    <source>
        <dbReference type="Proteomes" id="UP000693972"/>
    </source>
</evidence>
<protein>
    <recommendedName>
        <fullName evidence="4">DUF2125 domain-containing protein</fullName>
    </recommendedName>
</protein>
<keyword evidence="1" id="KW-0732">Signal</keyword>
<dbReference type="Proteomes" id="UP000693972">
    <property type="component" value="Unassembled WGS sequence"/>
</dbReference>
<name>A0A975TUN5_9RHOB</name>
<proteinExistence type="predicted"/>
<organism evidence="2">
    <name type="scientific">Gymnodinialimonas phycosphaerae</name>
    <dbReference type="NCBI Taxonomy" id="2841589"/>
    <lineage>
        <taxon>Bacteria</taxon>
        <taxon>Pseudomonadati</taxon>
        <taxon>Pseudomonadota</taxon>
        <taxon>Alphaproteobacteria</taxon>
        <taxon>Rhodobacterales</taxon>
        <taxon>Paracoccaceae</taxon>
        <taxon>Gymnodinialimonas</taxon>
    </lineage>
</organism>
<evidence type="ECO:0000256" key="1">
    <source>
        <dbReference type="SAM" id="SignalP"/>
    </source>
</evidence>